<dbReference type="Pfam" id="PF04672">
    <property type="entry name" value="Methyltransf_19"/>
    <property type="match status" value="1"/>
</dbReference>
<dbReference type="GO" id="GO:0032259">
    <property type="term" value="P:methylation"/>
    <property type="evidence" value="ECO:0007669"/>
    <property type="project" value="UniProtKB-KW"/>
</dbReference>
<dbReference type="EMBL" id="JACHIU010000001">
    <property type="protein sequence ID" value="MBB6473246.1"/>
    <property type="molecule type" value="Genomic_DNA"/>
</dbReference>
<dbReference type="AlphaFoldDB" id="A0A7X0IDH3"/>
<dbReference type="PIRSF" id="PIRSF017393">
    <property type="entry name" value="MTase_SAV2177"/>
    <property type="match status" value="1"/>
</dbReference>
<dbReference type="Gene3D" id="3.40.50.150">
    <property type="entry name" value="Vaccinia Virus protein VP39"/>
    <property type="match status" value="1"/>
</dbReference>
<comment type="caution">
    <text evidence="1">The sequence shown here is derived from an EMBL/GenBank/DDBJ whole genome shotgun (WGS) entry which is preliminary data.</text>
</comment>
<dbReference type="InterPro" id="IPR029063">
    <property type="entry name" value="SAM-dependent_MTases_sf"/>
</dbReference>
<evidence type="ECO:0000313" key="2">
    <source>
        <dbReference type="Proteomes" id="UP000555564"/>
    </source>
</evidence>
<gene>
    <name evidence="1" type="ORF">BJ992_002677</name>
</gene>
<protein>
    <submittedName>
        <fullName evidence="1">O-methyltransferase involved in polyketide biosynthesis</fullName>
    </submittedName>
</protein>
<dbReference type="GO" id="GO:0008168">
    <property type="term" value="F:methyltransferase activity"/>
    <property type="evidence" value="ECO:0007669"/>
    <property type="project" value="UniProtKB-KW"/>
</dbReference>
<dbReference type="Proteomes" id="UP000555564">
    <property type="component" value="Unassembled WGS sequence"/>
</dbReference>
<dbReference type="InterPro" id="IPR006764">
    <property type="entry name" value="SAM_dep_MeTrfase_SAV2177_type"/>
</dbReference>
<name>A0A7X0IDH3_9ACTN</name>
<evidence type="ECO:0000313" key="1">
    <source>
        <dbReference type="EMBL" id="MBB6473246.1"/>
    </source>
</evidence>
<keyword evidence="1" id="KW-0489">Methyltransferase</keyword>
<reference evidence="1 2" key="1">
    <citation type="submission" date="2020-08" db="EMBL/GenBank/DDBJ databases">
        <title>Sequencing the genomes of 1000 actinobacteria strains.</title>
        <authorList>
            <person name="Klenk H.-P."/>
        </authorList>
    </citation>
    <scope>NUCLEOTIDE SEQUENCE [LARGE SCALE GENOMIC DNA]</scope>
    <source>
        <strain evidence="1 2">DSM 44936</strain>
    </source>
</reference>
<sequence length="273" mass="29566">MSESTPTSGPQQPTKIDPTVAHSARVWNHWLGGKDNFAADRQVGDQILKVMPALVDSARADRAFLGRAVRHLTAEAGLRQFLDIGTGLPTASNTHEVAQSVAPECRVVYVDNDPIVLTHARALLVGTPEGATDYIEADIRDTTTVLDRARETLDFTEPVALMLLGVLNFIPDDAEAAAIIRRLLDAVPSGSHLAVAHPTAEVHAEAMHEAVRQWNAAGSAPMVLRSPTQISRWFDGLDLLEPGVVSCSQWRAEPDDFDAQEQVSQFCAVGRKP</sequence>
<keyword evidence="1" id="KW-0808">Transferase</keyword>
<dbReference type="SUPFAM" id="SSF53335">
    <property type="entry name" value="S-adenosyl-L-methionine-dependent methyltransferases"/>
    <property type="match status" value="1"/>
</dbReference>
<proteinExistence type="predicted"/>
<organism evidence="1 2">
    <name type="scientific">Sphaerisporangium rubeum</name>
    <dbReference type="NCBI Taxonomy" id="321317"/>
    <lineage>
        <taxon>Bacteria</taxon>
        <taxon>Bacillati</taxon>
        <taxon>Actinomycetota</taxon>
        <taxon>Actinomycetes</taxon>
        <taxon>Streptosporangiales</taxon>
        <taxon>Streptosporangiaceae</taxon>
        <taxon>Sphaerisporangium</taxon>
    </lineage>
</organism>
<keyword evidence="2" id="KW-1185">Reference proteome</keyword>
<accession>A0A7X0IDH3</accession>